<evidence type="ECO:0000256" key="9">
    <source>
        <dbReference type="ARBA" id="ARBA00022960"/>
    </source>
</evidence>
<dbReference type="EMBL" id="DF820456">
    <property type="protein sequence ID" value="GAK50744.1"/>
    <property type="molecule type" value="Genomic_DNA"/>
</dbReference>
<dbReference type="InterPro" id="IPR012907">
    <property type="entry name" value="Peptidase_S11_C"/>
</dbReference>
<feature type="domain" description="Peptidase S11 D-Ala-D-Ala carboxypeptidase A C-terminal" evidence="17">
    <location>
        <begin position="280"/>
        <end position="372"/>
    </location>
</feature>
<evidence type="ECO:0000256" key="6">
    <source>
        <dbReference type="ARBA" id="ARBA00022670"/>
    </source>
</evidence>
<dbReference type="GO" id="GO:0006508">
    <property type="term" value="P:proteolysis"/>
    <property type="evidence" value="ECO:0007669"/>
    <property type="project" value="UniProtKB-KW"/>
</dbReference>
<dbReference type="InterPro" id="IPR015956">
    <property type="entry name" value="Peniciliin-bd_prot_C_sf"/>
</dbReference>
<gene>
    <name evidence="18" type="ORF">U14_01978</name>
</gene>
<keyword evidence="19" id="KW-1185">Reference proteome</keyword>
<evidence type="ECO:0000256" key="4">
    <source>
        <dbReference type="ARBA" id="ARBA00012448"/>
    </source>
</evidence>
<dbReference type="Gene3D" id="2.60.410.10">
    <property type="entry name" value="D-Ala-D-Ala carboxypeptidase, C-terminal domain"/>
    <property type="match status" value="1"/>
</dbReference>
<dbReference type="AlphaFoldDB" id="A0A0S6VT91"/>
<proteinExistence type="inferred from homology"/>
<feature type="active site" description="Proton acceptor" evidence="13">
    <location>
        <position position="65"/>
    </location>
</feature>
<dbReference type="GO" id="GO:0008360">
    <property type="term" value="P:regulation of cell shape"/>
    <property type="evidence" value="ECO:0007669"/>
    <property type="project" value="UniProtKB-KW"/>
</dbReference>
<evidence type="ECO:0000256" key="1">
    <source>
        <dbReference type="ARBA" id="ARBA00003217"/>
    </source>
</evidence>
<dbReference type="GO" id="GO:0071555">
    <property type="term" value="P:cell wall organization"/>
    <property type="evidence" value="ECO:0007669"/>
    <property type="project" value="UniProtKB-KW"/>
</dbReference>
<comment type="function">
    <text evidence="1">Removes C-terminal D-alanyl residues from sugar-peptide cell wall precursors.</text>
</comment>
<dbReference type="PRINTS" id="PR00725">
    <property type="entry name" value="DADACBPTASE1"/>
</dbReference>
<keyword evidence="5 18" id="KW-0121">Carboxypeptidase</keyword>
<protein>
    <recommendedName>
        <fullName evidence="4">serine-type D-Ala-D-Ala carboxypeptidase</fullName>
        <ecNumber evidence="4">3.4.16.4</ecNumber>
    </recommendedName>
</protein>
<evidence type="ECO:0000256" key="10">
    <source>
        <dbReference type="ARBA" id="ARBA00022984"/>
    </source>
</evidence>
<accession>A0A0S6VT91</accession>
<evidence type="ECO:0000256" key="3">
    <source>
        <dbReference type="ARBA" id="ARBA00007164"/>
    </source>
</evidence>
<feature type="active site" description="Acyl-ester intermediate" evidence="13">
    <location>
        <position position="62"/>
    </location>
</feature>
<dbReference type="InterPro" id="IPR012338">
    <property type="entry name" value="Beta-lactam/transpept-like"/>
</dbReference>
<evidence type="ECO:0000256" key="15">
    <source>
        <dbReference type="RuleBase" id="RU004016"/>
    </source>
</evidence>
<evidence type="ECO:0000256" key="7">
    <source>
        <dbReference type="ARBA" id="ARBA00022729"/>
    </source>
</evidence>
<feature type="chain" id="PRO_5006631452" description="serine-type D-Ala-D-Ala carboxypeptidase" evidence="16">
    <location>
        <begin position="30"/>
        <end position="388"/>
    </location>
</feature>
<dbReference type="Pfam" id="PF07943">
    <property type="entry name" value="PBP5_C"/>
    <property type="match status" value="1"/>
</dbReference>
<reference evidence="18" key="1">
    <citation type="journal article" date="2015" name="PeerJ">
        <title>First genomic representation of candidate bacterial phylum KSB3 points to enhanced environmental sensing as a trigger of wastewater bulking.</title>
        <authorList>
            <person name="Sekiguchi Y."/>
            <person name="Ohashi A."/>
            <person name="Parks D.H."/>
            <person name="Yamauchi T."/>
            <person name="Tyson G.W."/>
            <person name="Hugenholtz P."/>
        </authorList>
    </citation>
    <scope>NUCLEOTIDE SEQUENCE [LARGE SCALE GENOMIC DNA]</scope>
</reference>
<feature type="active site" evidence="13">
    <location>
        <position position="122"/>
    </location>
</feature>
<evidence type="ECO:0000256" key="12">
    <source>
        <dbReference type="ARBA" id="ARBA00034000"/>
    </source>
</evidence>
<comment type="pathway">
    <text evidence="2">Cell wall biogenesis; peptidoglycan biosynthesis.</text>
</comment>
<keyword evidence="9" id="KW-0133">Cell shape</keyword>
<dbReference type="PANTHER" id="PTHR21581:SF6">
    <property type="entry name" value="TRAFFICKING PROTEIN PARTICLE COMPLEX SUBUNIT 12"/>
    <property type="match status" value="1"/>
</dbReference>
<keyword evidence="11" id="KW-0961">Cell wall biogenesis/degradation</keyword>
<dbReference type="GO" id="GO:0009252">
    <property type="term" value="P:peptidoglycan biosynthetic process"/>
    <property type="evidence" value="ECO:0007669"/>
    <property type="project" value="UniProtKB-UniPathway"/>
</dbReference>
<dbReference type="Proteomes" id="UP000030700">
    <property type="component" value="Unassembled WGS sequence"/>
</dbReference>
<dbReference type="Pfam" id="PF00768">
    <property type="entry name" value="Peptidase_S11"/>
    <property type="match status" value="1"/>
</dbReference>
<dbReference type="InterPro" id="IPR001967">
    <property type="entry name" value="Peptidase_S11_N"/>
</dbReference>
<evidence type="ECO:0000259" key="17">
    <source>
        <dbReference type="SMART" id="SM00936"/>
    </source>
</evidence>
<evidence type="ECO:0000256" key="14">
    <source>
        <dbReference type="PIRSR" id="PIRSR618044-2"/>
    </source>
</evidence>
<dbReference type="EC" id="3.4.16.4" evidence="4"/>
<feature type="signal peptide" evidence="16">
    <location>
        <begin position="1"/>
        <end position="29"/>
    </location>
</feature>
<name>A0A0S6VT91_9BACT</name>
<comment type="catalytic activity">
    <reaction evidence="12">
        <text>Preferential cleavage: (Ac)2-L-Lys-D-Ala-|-D-Ala. Also transpeptidation of peptidyl-alanyl moieties that are N-acyl substituents of D-alanine.</text>
        <dbReference type="EC" id="3.4.16.4"/>
    </reaction>
</comment>
<evidence type="ECO:0000256" key="2">
    <source>
        <dbReference type="ARBA" id="ARBA00004752"/>
    </source>
</evidence>
<comment type="similarity">
    <text evidence="3 15">Belongs to the peptidase S11 family.</text>
</comment>
<keyword evidence="8" id="KW-0378">Hydrolase</keyword>
<keyword evidence="7 16" id="KW-0732">Signal</keyword>
<evidence type="ECO:0000256" key="8">
    <source>
        <dbReference type="ARBA" id="ARBA00022801"/>
    </source>
</evidence>
<dbReference type="InterPro" id="IPR018044">
    <property type="entry name" value="Peptidase_S11"/>
</dbReference>
<organism evidence="18">
    <name type="scientific">Candidatus Moduliflexus flocculans</name>
    <dbReference type="NCBI Taxonomy" id="1499966"/>
    <lineage>
        <taxon>Bacteria</taxon>
        <taxon>Candidatus Moduliflexota</taxon>
        <taxon>Candidatus Moduliflexia</taxon>
        <taxon>Candidatus Moduliflexales</taxon>
        <taxon>Candidatus Moduliflexaceae</taxon>
    </lineage>
</organism>
<sequence>MQMQGKSFRRAVGGMLLVVFCLMRSGAMAAEDSGYKAAILLEAQTGQVLFEDNAHGKVIPASLVKMMVMLIVLEQIDAGRLSLTDMVTTSTWASKIGGSQVFLSEGEQFPLGELLKAIAMHSANDAATAVAEHVAGSTDAFVEMMNARAKELGLNDTTFVNVHGLPPAKGQKENYTSAYDMATLGRELLKHPKVLEWTGAVEDTFRDGKFVLTNTNRDLILKYPGVDGLKTGFHSGAGFNVCATVQRDDVRLIAVVMGSNDKADRYKGVVALFNKGFTQFEKVQVLRKGFTVGDPLIISKGKDRTATLVASNNVTLLIPKGKKDAIRQEVNIPIPRIPAPVAKGVRFGEVVIYLDDQEITRVDLVTDRDIERGNIFDQMKWWVVNKIS</sequence>
<evidence type="ECO:0000256" key="11">
    <source>
        <dbReference type="ARBA" id="ARBA00023316"/>
    </source>
</evidence>
<keyword evidence="6" id="KW-0645">Protease</keyword>
<evidence type="ECO:0000256" key="16">
    <source>
        <dbReference type="SAM" id="SignalP"/>
    </source>
</evidence>
<dbReference type="InterPro" id="IPR037167">
    <property type="entry name" value="Peptidase_S11_C_sf"/>
</dbReference>
<dbReference type="SMART" id="SM00936">
    <property type="entry name" value="PBP5_C"/>
    <property type="match status" value="1"/>
</dbReference>
<evidence type="ECO:0000313" key="18">
    <source>
        <dbReference type="EMBL" id="GAK50744.1"/>
    </source>
</evidence>
<evidence type="ECO:0000256" key="13">
    <source>
        <dbReference type="PIRSR" id="PIRSR618044-1"/>
    </source>
</evidence>
<evidence type="ECO:0000313" key="19">
    <source>
        <dbReference type="Proteomes" id="UP000030700"/>
    </source>
</evidence>
<dbReference type="Gene3D" id="3.40.710.10">
    <property type="entry name" value="DD-peptidase/beta-lactamase superfamily"/>
    <property type="match status" value="1"/>
</dbReference>
<dbReference type="SUPFAM" id="SSF56601">
    <property type="entry name" value="beta-lactamase/transpeptidase-like"/>
    <property type="match status" value="1"/>
</dbReference>
<feature type="binding site" evidence="14">
    <location>
        <position position="230"/>
    </location>
    <ligand>
        <name>substrate</name>
    </ligand>
</feature>
<keyword evidence="10" id="KW-0573">Peptidoglycan synthesis</keyword>
<dbReference type="UniPathway" id="UPA00219"/>
<evidence type="ECO:0000256" key="5">
    <source>
        <dbReference type="ARBA" id="ARBA00022645"/>
    </source>
</evidence>
<dbReference type="PANTHER" id="PTHR21581">
    <property type="entry name" value="D-ALANYL-D-ALANINE CARBOXYPEPTIDASE"/>
    <property type="match status" value="1"/>
</dbReference>
<dbReference type="HOGENOM" id="CLU_027070_8_0_0"/>
<dbReference type="SUPFAM" id="SSF69189">
    <property type="entry name" value="Penicillin-binding protein associated domain"/>
    <property type="match status" value="1"/>
</dbReference>
<dbReference type="STRING" id="1499966.U14_01978"/>
<dbReference type="GO" id="GO:0009002">
    <property type="term" value="F:serine-type D-Ala-D-Ala carboxypeptidase activity"/>
    <property type="evidence" value="ECO:0007669"/>
    <property type="project" value="UniProtKB-EC"/>
</dbReference>